<feature type="binding site" evidence="5">
    <location>
        <position position="27"/>
    </location>
    <ligand>
        <name>FAD</name>
        <dbReference type="ChEBI" id="CHEBI:57692"/>
    </ligand>
</feature>
<dbReference type="Pfam" id="PF00732">
    <property type="entry name" value="GMC_oxred_N"/>
    <property type="match status" value="1"/>
</dbReference>
<dbReference type="PROSITE" id="PS00624">
    <property type="entry name" value="GMC_OXRED_2"/>
    <property type="match status" value="1"/>
</dbReference>
<organism evidence="7 8">
    <name type="scientific">Geodia barretti</name>
    <name type="common">Barrett's horny sponge</name>
    <dbReference type="NCBI Taxonomy" id="519541"/>
    <lineage>
        <taxon>Eukaryota</taxon>
        <taxon>Metazoa</taxon>
        <taxon>Porifera</taxon>
        <taxon>Demospongiae</taxon>
        <taxon>Heteroscleromorpha</taxon>
        <taxon>Tetractinellida</taxon>
        <taxon>Astrophorina</taxon>
        <taxon>Geodiidae</taxon>
        <taxon>Geodia</taxon>
    </lineage>
</organism>
<dbReference type="EMBL" id="CASHTH010003804">
    <property type="protein sequence ID" value="CAI8049605.1"/>
    <property type="molecule type" value="Genomic_DNA"/>
</dbReference>
<keyword evidence="3" id="KW-0285">Flavoprotein</keyword>
<gene>
    <name evidence="7" type="ORF">GBAR_LOCUS27322</name>
</gene>
<evidence type="ECO:0000256" key="3">
    <source>
        <dbReference type="ARBA" id="ARBA00022630"/>
    </source>
</evidence>
<evidence type="ECO:0000256" key="2">
    <source>
        <dbReference type="ARBA" id="ARBA00010790"/>
    </source>
</evidence>
<protein>
    <submittedName>
        <fullName evidence="7">Oxygen-dependent choline dehydrogenase</fullName>
    </submittedName>
</protein>
<dbReference type="SUPFAM" id="SSF54373">
    <property type="entry name" value="FAD-linked reductases, C-terminal domain"/>
    <property type="match status" value="1"/>
</dbReference>
<dbReference type="PANTHER" id="PTHR11552:SF147">
    <property type="entry name" value="CHOLINE DEHYDROGENASE, MITOCHONDRIAL"/>
    <property type="match status" value="1"/>
</dbReference>
<feature type="binding site" evidence="5">
    <location>
        <begin position="35"/>
        <end position="38"/>
    </location>
    <ligand>
        <name>FAD</name>
        <dbReference type="ChEBI" id="CHEBI:57692"/>
    </ligand>
</feature>
<comment type="caution">
    <text evidence="7">The sequence shown here is derived from an EMBL/GenBank/DDBJ whole genome shotgun (WGS) entry which is preliminary data.</text>
</comment>
<name>A0AA35TJS8_GEOBA</name>
<accession>A0AA35TJS8</accession>
<dbReference type="Pfam" id="PF05199">
    <property type="entry name" value="GMC_oxred_C"/>
    <property type="match status" value="1"/>
</dbReference>
<dbReference type="InterPro" id="IPR000172">
    <property type="entry name" value="GMC_OxRdtase_N"/>
</dbReference>
<dbReference type="InterPro" id="IPR036188">
    <property type="entry name" value="FAD/NAD-bd_sf"/>
</dbReference>
<dbReference type="Gene3D" id="3.50.50.60">
    <property type="entry name" value="FAD/NAD(P)-binding domain"/>
    <property type="match status" value="1"/>
</dbReference>
<dbReference type="InterPro" id="IPR007867">
    <property type="entry name" value="GMC_OxRtase_C"/>
</dbReference>
<evidence type="ECO:0000259" key="6">
    <source>
        <dbReference type="PROSITE" id="PS00624"/>
    </source>
</evidence>
<evidence type="ECO:0000256" key="4">
    <source>
        <dbReference type="ARBA" id="ARBA00022827"/>
    </source>
</evidence>
<sequence>MVSDHNWQFVGKGTDTSPEIMVPRGKVTGGSSAINGQVFLRGVPEDYDGWAAQGNDEWAYTKLLPIFRRIETDTDYGNDDFHGGDGPIVMHRFARESWLPAQNAFNSACVSAGYREVWDHNHPDSQGVGPTPFNNPNGIRMSTNLGYLSESRHRLNLTIKANCHVQRILFDGDKAIGVQLESGGETFVAEGDEIVLSSGAIGSPHILMLSGIGPAAHLREIGIPVIHDSPGVGQNLRDHPTVWCTWRTKPEVELDGLAPRSQLSLRYTADGSELRNDMKISMQSFATERINRGGDRMVPLGIRMSTGIQLAAGAGHMRLQSTDPYQQPFLDYNYLKEESDRVRLRDSVRLCMQLADHPDFQTLIQECMEPPADALVSDDALDAWIAREVTTSQHISGTCKMGPDSDPMAVVDQYGKVKGVTNLRVADASVMPDCIRANTNVTSMTIGEHVAEFIQEGR</sequence>
<feature type="binding site" evidence="5">
    <location>
        <position position="165"/>
    </location>
    <ligand>
        <name>FAD</name>
        <dbReference type="ChEBI" id="CHEBI:57692"/>
    </ligand>
</feature>
<keyword evidence="8" id="KW-1185">Reference proteome</keyword>
<evidence type="ECO:0000256" key="5">
    <source>
        <dbReference type="PIRSR" id="PIRSR000137-2"/>
    </source>
</evidence>
<dbReference type="PIRSF" id="PIRSF000137">
    <property type="entry name" value="Alcohol_oxidase"/>
    <property type="match status" value="1"/>
</dbReference>
<dbReference type="PANTHER" id="PTHR11552">
    <property type="entry name" value="GLUCOSE-METHANOL-CHOLINE GMC OXIDOREDUCTASE"/>
    <property type="match status" value="1"/>
</dbReference>
<evidence type="ECO:0000313" key="7">
    <source>
        <dbReference type="EMBL" id="CAI8049605.1"/>
    </source>
</evidence>
<feature type="domain" description="Glucose-methanol-choline oxidoreductase N-terminal" evidence="6">
    <location>
        <begin position="199"/>
        <end position="213"/>
    </location>
</feature>
<dbReference type="AlphaFoldDB" id="A0AA35TJS8"/>
<proteinExistence type="inferred from homology"/>
<dbReference type="Gene3D" id="3.30.410.40">
    <property type="match status" value="1"/>
</dbReference>
<dbReference type="GO" id="GO:0050660">
    <property type="term" value="F:flavin adenine dinucleotide binding"/>
    <property type="evidence" value="ECO:0007669"/>
    <property type="project" value="InterPro"/>
</dbReference>
<keyword evidence="4 5" id="KW-0274">FAD</keyword>
<evidence type="ECO:0000256" key="1">
    <source>
        <dbReference type="ARBA" id="ARBA00001974"/>
    </source>
</evidence>
<dbReference type="Proteomes" id="UP001174909">
    <property type="component" value="Unassembled WGS sequence"/>
</dbReference>
<comment type="cofactor">
    <cofactor evidence="1 5">
        <name>FAD</name>
        <dbReference type="ChEBI" id="CHEBI:57692"/>
    </cofactor>
</comment>
<dbReference type="InterPro" id="IPR012132">
    <property type="entry name" value="GMC_OxRdtase"/>
</dbReference>
<reference evidence="7" key="1">
    <citation type="submission" date="2023-03" db="EMBL/GenBank/DDBJ databases">
        <authorList>
            <person name="Steffen K."/>
            <person name="Cardenas P."/>
        </authorList>
    </citation>
    <scope>NUCLEOTIDE SEQUENCE</scope>
</reference>
<dbReference type="SUPFAM" id="SSF51905">
    <property type="entry name" value="FAD/NAD(P)-binding domain"/>
    <property type="match status" value="1"/>
</dbReference>
<comment type="similarity">
    <text evidence="2">Belongs to the GMC oxidoreductase family.</text>
</comment>
<dbReference type="GO" id="GO:0016614">
    <property type="term" value="F:oxidoreductase activity, acting on CH-OH group of donors"/>
    <property type="evidence" value="ECO:0007669"/>
    <property type="project" value="InterPro"/>
</dbReference>
<evidence type="ECO:0000313" key="8">
    <source>
        <dbReference type="Proteomes" id="UP001174909"/>
    </source>
</evidence>